<dbReference type="InterPro" id="IPR029058">
    <property type="entry name" value="AB_hydrolase_fold"/>
</dbReference>
<evidence type="ECO:0000313" key="3">
    <source>
        <dbReference type="EMBL" id="KAK4131882.1"/>
    </source>
</evidence>
<feature type="region of interest" description="Disordered" evidence="1">
    <location>
        <begin position="1"/>
        <end position="41"/>
    </location>
</feature>
<dbReference type="InterPro" id="IPR019431">
    <property type="entry name" value="DUF2417"/>
</dbReference>
<keyword evidence="2" id="KW-0472">Membrane</keyword>
<accession>A0AAN6UF76</accession>
<evidence type="ECO:0000313" key="4">
    <source>
        <dbReference type="Proteomes" id="UP001304895"/>
    </source>
</evidence>
<keyword evidence="2" id="KW-0812">Transmembrane</keyword>
<dbReference type="Pfam" id="PF10329">
    <property type="entry name" value="DUF2417"/>
    <property type="match status" value="1"/>
</dbReference>
<evidence type="ECO:0000256" key="2">
    <source>
        <dbReference type="SAM" id="Phobius"/>
    </source>
</evidence>
<reference evidence="3" key="2">
    <citation type="submission" date="2023-05" db="EMBL/GenBank/DDBJ databases">
        <authorList>
            <consortium name="Lawrence Berkeley National Laboratory"/>
            <person name="Steindorff A."/>
            <person name="Hensen N."/>
            <person name="Bonometti L."/>
            <person name="Westerberg I."/>
            <person name="Brannstrom I.O."/>
            <person name="Guillou S."/>
            <person name="Cros-Aarteil S."/>
            <person name="Calhoun S."/>
            <person name="Haridas S."/>
            <person name="Kuo A."/>
            <person name="Mondo S."/>
            <person name="Pangilinan J."/>
            <person name="Riley R."/>
            <person name="Labutti K."/>
            <person name="Andreopoulos B."/>
            <person name="Lipzen A."/>
            <person name="Chen C."/>
            <person name="Yanf M."/>
            <person name="Daum C."/>
            <person name="Ng V."/>
            <person name="Clum A."/>
            <person name="Ohm R."/>
            <person name="Martin F."/>
            <person name="Silar P."/>
            <person name="Natvig D."/>
            <person name="Lalanne C."/>
            <person name="Gautier V."/>
            <person name="Ament-Velasquez S.L."/>
            <person name="Kruys A."/>
            <person name="Hutchinson M.I."/>
            <person name="Powell A.J."/>
            <person name="Barry K."/>
            <person name="Miller A.N."/>
            <person name="Grigoriev I.V."/>
            <person name="Debuchy R."/>
            <person name="Gladieux P."/>
            <person name="Thoren M.H."/>
            <person name="Johannesson H."/>
        </authorList>
    </citation>
    <scope>NUCLEOTIDE SEQUENCE</scope>
    <source>
        <strain evidence="3">CBS 123565</strain>
    </source>
</reference>
<gene>
    <name evidence="3" type="ORF">BT67DRAFT_444296</name>
</gene>
<dbReference type="AlphaFoldDB" id="A0AAN6UF76"/>
<dbReference type="Gene3D" id="3.40.50.1820">
    <property type="entry name" value="alpha/beta hydrolase"/>
    <property type="match status" value="1"/>
</dbReference>
<dbReference type="EMBL" id="MU853421">
    <property type="protein sequence ID" value="KAK4131882.1"/>
    <property type="molecule type" value="Genomic_DNA"/>
</dbReference>
<evidence type="ECO:0000256" key="1">
    <source>
        <dbReference type="SAM" id="MobiDB-lite"/>
    </source>
</evidence>
<keyword evidence="4" id="KW-1185">Reference proteome</keyword>
<comment type="caution">
    <text evidence="3">The sequence shown here is derived from an EMBL/GenBank/DDBJ whole genome shotgun (WGS) entry which is preliminary data.</text>
</comment>
<feature type="transmembrane region" description="Helical" evidence="2">
    <location>
        <begin position="69"/>
        <end position="94"/>
    </location>
</feature>
<feature type="compositionally biased region" description="Polar residues" evidence="1">
    <location>
        <begin position="1"/>
        <end position="14"/>
    </location>
</feature>
<feature type="transmembrane region" description="Helical" evidence="2">
    <location>
        <begin position="162"/>
        <end position="181"/>
    </location>
</feature>
<proteinExistence type="predicted"/>
<keyword evidence="2" id="KW-1133">Transmembrane helix</keyword>
<feature type="transmembrane region" description="Helical" evidence="2">
    <location>
        <begin position="135"/>
        <end position="155"/>
    </location>
</feature>
<protein>
    <submittedName>
        <fullName evidence="3">Uncharacterized protein</fullName>
    </submittedName>
</protein>
<sequence length="535" mass="59152">MNNSRPSLHDTTGGRSMERSPPPRRFSQDSNAPPPGEHTRLLPNRVDSIPYLSPDDPAVSPYNLWTVRFVRWITVALACVAFAWWVLTVVSVFMTPPGLHVRGSPFFAFSYASIALLTLAVLLLFFAVPSRPARVLGFVTAALLLVNAIVILAVPRLRHDEVWAGVASVLWAASVAVWFVAADRTVQWGKAEEEQRLTGRPESRRTLLEWVEVLLSTIALAAMALAVLLMTCVLTMRAIDSGLEPPGEMYWVDGDRYQIHLYCHGNETDAAGNKTTTVLFEGGEDSVEHGLWQFAQNAVKNGSIGRFCFADRPGMAWSDTAPSPLSASMASDVLSEALSRAGEKGPWVLASAGIGSLYSRVFSSRHGRDVRGLLMVDPLHEDLLSRIGNPGRGFVLWTRGIMSPYGIDRILGAVLRGRRAADRVWGRSAYQSGTTIFAKLQESLVANSLTKRDVVSSRAIQNKKTPLVVISSGHEIRKDREWEDKQRDLTHLTMNLEDWDIVDDAPHRVWDTPSGREMMERRLQKLVGHQGGLDA</sequence>
<reference evidence="3" key="1">
    <citation type="journal article" date="2023" name="Mol. Phylogenet. Evol.">
        <title>Genome-scale phylogeny and comparative genomics of the fungal order Sordariales.</title>
        <authorList>
            <person name="Hensen N."/>
            <person name="Bonometti L."/>
            <person name="Westerberg I."/>
            <person name="Brannstrom I.O."/>
            <person name="Guillou S."/>
            <person name="Cros-Aarteil S."/>
            <person name="Calhoun S."/>
            <person name="Haridas S."/>
            <person name="Kuo A."/>
            <person name="Mondo S."/>
            <person name="Pangilinan J."/>
            <person name="Riley R."/>
            <person name="LaButti K."/>
            <person name="Andreopoulos B."/>
            <person name="Lipzen A."/>
            <person name="Chen C."/>
            <person name="Yan M."/>
            <person name="Daum C."/>
            <person name="Ng V."/>
            <person name="Clum A."/>
            <person name="Steindorff A."/>
            <person name="Ohm R.A."/>
            <person name="Martin F."/>
            <person name="Silar P."/>
            <person name="Natvig D.O."/>
            <person name="Lalanne C."/>
            <person name="Gautier V."/>
            <person name="Ament-Velasquez S.L."/>
            <person name="Kruys A."/>
            <person name="Hutchinson M.I."/>
            <person name="Powell A.J."/>
            <person name="Barry K."/>
            <person name="Miller A.N."/>
            <person name="Grigoriev I.V."/>
            <person name="Debuchy R."/>
            <person name="Gladieux P."/>
            <person name="Hiltunen Thoren M."/>
            <person name="Johannesson H."/>
        </authorList>
    </citation>
    <scope>NUCLEOTIDE SEQUENCE</scope>
    <source>
        <strain evidence="3">CBS 123565</strain>
    </source>
</reference>
<feature type="transmembrane region" description="Helical" evidence="2">
    <location>
        <begin position="213"/>
        <end position="234"/>
    </location>
</feature>
<organism evidence="3 4">
    <name type="scientific">Trichocladium antarcticum</name>
    <dbReference type="NCBI Taxonomy" id="1450529"/>
    <lineage>
        <taxon>Eukaryota</taxon>
        <taxon>Fungi</taxon>
        <taxon>Dikarya</taxon>
        <taxon>Ascomycota</taxon>
        <taxon>Pezizomycotina</taxon>
        <taxon>Sordariomycetes</taxon>
        <taxon>Sordariomycetidae</taxon>
        <taxon>Sordariales</taxon>
        <taxon>Chaetomiaceae</taxon>
        <taxon>Trichocladium</taxon>
    </lineage>
</organism>
<name>A0AAN6UF76_9PEZI</name>
<feature type="transmembrane region" description="Helical" evidence="2">
    <location>
        <begin position="106"/>
        <end position="129"/>
    </location>
</feature>
<dbReference type="Proteomes" id="UP001304895">
    <property type="component" value="Unassembled WGS sequence"/>
</dbReference>
<dbReference type="SUPFAM" id="SSF53474">
    <property type="entry name" value="alpha/beta-Hydrolases"/>
    <property type="match status" value="1"/>
</dbReference>